<feature type="signal peptide" evidence="2">
    <location>
        <begin position="1"/>
        <end position="21"/>
    </location>
</feature>
<gene>
    <name evidence="3" type="ORF">VEZ01S_44_00440</name>
</gene>
<dbReference type="RefSeq" id="WP_021714542.1">
    <property type="nucleotide sequence ID" value="NZ_BATM01000044.1"/>
</dbReference>
<keyword evidence="1" id="KW-0175">Coiled coil</keyword>
<feature type="coiled-coil region" evidence="1">
    <location>
        <begin position="318"/>
        <end position="345"/>
    </location>
</feature>
<protein>
    <recommendedName>
        <fullName evidence="5">Tetratricopeptide repeat protein</fullName>
    </recommendedName>
</protein>
<dbReference type="eggNOG" id="COG0457">
    <property type="taxonomic scope" value="Bacteria"/>
</dbReference>
<dbReference type="Gene3D" id="1.25.40.10">
    <property type="entry name" value="Tetratricopeptide repeat domain"/>
    <property type="match status" value="2"/>
</dbReference>
<dbReference type="InterPro" id="IPR011990">
    <property type="entry name" value="TPR-like_helical_dom_sf"/>
</dbReference>
<keyword evidence="4" id="KW-1185">Reference proteome</keyword>
<dbReference type="AlphaFoldDB" id="U3ALS5"/>
<proteinExistence type="predicted"/>
<dbReference type="SUPFAM" id="SSF48452">
    <property type="entry name" value="TPR-like"/>
    <property type="match status" value="2"/>
</dbReference>
<dbReference type="OrthoDB" id="5592888at2"/>
<evidence type="ECO:0000256" key="2">
    <source>
        <dbReference type="SAM" id="SignalP"/>
    </source>
</evidence>
<evidence type="ECO:0008006" key="5">
    <source>
        <dbReference type="Google" id="ProtNLM"/>
    </source>
</evidence>
<dbReference type="EMBL" id="BATM01000044">
    <property type="protein sequence ID" value="GAD80841.1"/>
    <property type="molecule type" value="Genomic_DNA"/>
</dbReference>
<dbReference type="SMART" id="SM00028">
    <property type="entry name" value="TPR"/>
    <property type="match status" value="3"/>
</dbReference>
<comment type="caution">
    <text evidence="3">The sequence shown here is derived from an EMBL/GenBank/DDBJ whole genome shotgun (WGS) entry which is preliminary data.</text>
</comment>
<dbReference type="STRING" id="1219080.VEZ01S_44_00440"/>
<reference evidence="3 4" key="1">
    <citation type="submission" date="2013-09" db="EMBL/GenBank/DDBJ databases">
        <title>Whole genome shotgun sequence of Vibrio ezurae NBRC 102218.</title>
        <authorList>
            <person name="Yoshida I."/>
            <person name="Hosoyama A."/>
            <person name="Numata M."/>
            <person name="Hashimoto M."/>
            <person name="Hosoyama Y."/>
            <person name="Tsuchikane K."/>
            <person name="Noguchi M."/>
            <person name="Hirakata S."/>
            <person name="Ichikawa N."/>
            <person name="Ohji S."/>
            <person name="Yamazoe A."/>
            <person name="Fujita N."/>
        </authorList>
    </citation>
    <scope>NUCLEOTIDE SEQUENCE [LARGE SCALE GENOMIC DNA]</scope>
    <source>
        <strain evidence="3 4">NBRC 102218</strain>
    </source>
</reference>
<evidence type="ECO:0000313" key="4">
    <source>
        <dbReference type="Proteomes" id="UP000016562"/>
    </source>
</evidence>
<keyword evidence="2" id="KW-0732">Signal</keyword>
<accession>U3ALS5</accession>
<evidence type="ECO:0000256" key="1">
    <source>
        <dbReference type="SAM" id="Coils"/>
    </source>
</evidence>
<sequence length="392" mass="44864">MKYLLPTLALFISLIASTAHAQELSRNVATRLYKAYELQSNDHNVKAIKVLESISTSRVYDTSVVQRMLGILYWQEKQPHKAEAALSKAITSNGLPVEQHLETLRMLADVQLSNGHTRQAIKTYHEIIAQNNTHKIIAPNAIQQVWLRIAQGNYHLEQWQPVITAVNHYFAIGGAQQVSVLSLRLGAELSLTQWRSALKTTLALRGLEPKSDRWWVQTINLYLRVEDYPQALAATKQYQRAGFQLTEAQYRMLAQLYSKQKVPLKAAEVFHDLNKSKATPAKDFAIEAQYWQQAREWTESLEAWAKASSQDPQYRWPYIQLLMRNKQYQTALAQLKKQKTSLRTELTSVEAYYRLGDIAKALNHAQKANQIDSTPSTINWIKYLTELKASQS</sequence>
<name>U3ALS5_9VIBR</name>
<evidence type="ECO:0000313" key="3">
    <source>
        <dbReference type="EMBL" id="GAD80841.1"/>
    </source>
</evidence>
<dbReference type="InterPro" id="IPR019734">
    <property type="entry name" value="TPR_rpt"/>
</dbReference>
<feature type="chain" id="PRO_5004638185" description="Tetratricopeptide repeat protein" evidence="2">
    <location>
        <begin position="22"/>
        <end position="392"/>
    </location>
</feature>
<organism evidence="3 4">
    <name type="scientific">Vibrio ezurae NBRC 102218</name>
    <dbReference type="NCBI Taxonomy" id="1219080"/>
    <lineage>
        <taxon>Bacteria</taxon>
        <taxon>Pseudomonadati</taxon>
        <taxon>Pseudomonadota</taxon>
        <taxon>Gammaproteobacteria</taxon>
        <taxon>Vibrionales</taxon>
        <taxon>Vibrionaceae</taxon>
        <taxon>Vibrio</taxon>
    </lineage>
</organism>
<dbReference type="Proteomes" id="UP000016562">
    <property type="component" value="Unassembled WGS sequence"/>
</dbReference>